<keyword evidence="1" id="KW-0175">Coiled coil</keyword>
<evidence type="ECO:0000313" key="2">
    <source>
        <dbReference type="EMBL" id="KAJ1202259.1"/>
    </source>
</evidence>
<dbReference type="EMBL" id="JANPWB010000003">
    <property type="protein sequence ID" value="KAJ1202259.1"/>
    <property type="molecule type" value="Genomic_DNA"/>
</dbReference>
<dbReference type="AlphaFoldDB" id="A0AAV7VNN8"/>
<keyword evidence="3" id="KW-1185">Reference proteome</keyword>
<dbReference type="Proteomes" id="UP001066276">
    <property type="component" value="Chromosome 2_1"/>
</dbReference>
<sequence length="130" mass="15701">MARRRAPLKTFSIKHQPRKQFHQRPQWQREGEVTYMSQVEGREAPLRRTFMEQLFGSLCEDFAMLKREIAAEVKALKREVTDLGQHVDILEQTHEAWEEEVDSHRRELLPLQDRNQDLQYQLEDLENRSW</sequence>
<evidence type="ECO:0000313" key="3">
    <source>
        <dbReference type="Proteomes" id="UP001066276"/>
    </source>
</evidence>
<gene>
    <name evidence="2" type="ORF">NDU88_006059</name>
</gene>
<reference evidence="2" key="1">
    <citation type="journal article" date="2022" name="bioRxiv">
        <title>Sequencing and chromosome-scale assembly of the giantPleurodeles waltlgenome.</title>
        <authorList>
            <person name="Brown T."/>
            <person name="Elewa A."/>
            <person name="Iarovenko S."/>
            <person name="Subramanian E."/>
            <person name="Araus A.J."/>
            <person name="Petzold A."/>
            <person name="Susuki M."/>
            <person name="Suzuki K.-i.T."/>
            <person name="Hayashi T."/>
            <person name="Toyoda A."/>
            <person name="Oliveira C."/>
            <person name="Osipova E."/>
            <person name="Leigh N.D."/>
            <person name="Simon A."/>
            <person name="Yun M.H."/>
        </authorList>
    </citation>
    <scope>NUCLEOTIDE SEQUENCE</scope>
    <source>
        <strain evidence="2">20211129_DDA</strain>
        <tissue evidence="2">Liver</tissue>
    </source>
</reference>
<accession>A0AAV7VNN8</accession>
<name>A0AAV7VNN8_PLEWA</name>
<evidence type="ECO:0000256" key="1">
    <source>
        <dbReference type="SAM" id="Coils"/>
    </source>
</evidence>
<comment type="caution">
    <text evidence="2">The sequence shown here is derived from an EMBL/GenBank/DDBJ whole genome shotgun (WGS) entry which is preliminary data.</text>
</comment>
<protein>
    <submittedName>
        <fullName evidence="2">Uncharacterized protein</fullName>
    </submittedName>
</protein>
<feature type="coiled-coil region" evidence="1">
    <location>
        <begin position="73"/>
        <end position="128"/>
    </location>
</feature>
<proteinExistence type="predicted"/>
<organism evidence="2 3">
    <name type="scientific">Pleurodeles waltl</name>
    <name type="common">Iberian ribbed newt</name>
    <dbReference type="NCBI Taxonomy" id="8319"/>
    <lineage>
        <taxon>Eukaryota</taxon>
        <taxon>Metazoa</taxon>
        <taxon>Chordata</taxon>
        <taxon>Craniata</taxon>
        <taxon>Vertebrata</taxon>
        <taxon>Euteleostomi</taxon>
        <taxon>Amphibia</taxon>
        <taxon>Batrachia</taxon>
        <taxon>Caudata</taxon>
        <taxon>Salamandroidea</taxon>
        <taxon>Salamandridae</taxon>
        <taxon>Pleurodelinae</taxon>
        <taxon>Pleurodeles</taxon>
    </lineage>
</organism>